<sequence>MWHAVLANRGQLLVSALSSSILTCALSFLPEALHWYVHRGRAPLPATHRLHMHVSGMGCTACSAKVKSTLEAISGIAESEVHFESGVVQLKVQASVNCALVMRLAVEALAKAGFTAEALGPDHVAAAVEGQL</sequence>
<evidence type="ECO:0000313" key="3">
    <source>
        <dbReference type="EMBL" id="CAD8522299.1"/>
    </source>
</evidence>
<name>A0A7S0II79_9EUKA</name>
<evidence type="ECO:0000256" key="1">
    <source>
        <dbReference type="ARBA" id="ARBA00022723"/>
    </source>
</evidence>
<dbReference type="SUPFAM" id="SSF55008">
    <property type="entry name" value="HMA, heavy metal-associated domain"/>
    <property type="match status" value="1"/>
</dbReference>
<dbReference type="PROSITE" id="PS50846">
    <property type="entry name" value="HMA_2"/>
    <property type="match status" value="1"/>
</dbReference>
<protein>
    <recommendedName>
        <fullName evidence="2">HMA domain-containing protein</fullName>
    </recommendedName>
</protein>
<feature type="domain" description="HMA" evidence="2">
    <location>
        <begin position="48"/>
        <end position="117"/>
    </location>
</feature>
<keyword evidence="1" id="KW-0479">Metal-binding</keyword>
<dbReference type="Pfam" id="PF00403">
    <property type="entry name" value="HMA"/>
    <property type="match status" value="1"/>
</dbReference>
<dbReference type="AlphaFoldDB" id="A0A7S0II79"/>
<gene>
    <name evidence="3" type="ORF">CLEP1334_LOCUS219</name>
</gene>
<dbReference type="PROSITE" id="PS01047">
    <property type="entry name" value="HMA_1"/>
    <property type="match status" value="1"/>
</dbReference>
<dbReference type="Gene3D" id="3.30.70.100">
    <property type="match status" value="1"/>
</dbReference>
<dbReference type="InterPro" id="IPR017969">
    <property type="entry name" value="Heavy-metal-associated_CS"/>
</dbReference>
<evidence type="ECO:0000259" key="2">
    <source>
        <dbReference type="PROSITE" id="PS50846"/>
    </source>
</evidence>
<proteinExistence type="predicted"/>
<reference evidence="3" key="1">
    <citation type="submission" date="2021-01" db="EMBL/GenBank/DDBJ databases">
        <authorList>
            <person name="Corre E."/>
            <person name="Pelletier E."/>
            <person name="Niang G."/>
            <person name="Scheremetjew M."/>
            <person name="Finn R."/>
            <person name="Kale V."/>
            <person name="Holt S."/>
            <person name="Cochrane G."/>
            <person name="Meng A."/>
            <person name="Brown T."/>
            <person name="Cohen L."/>
        </authorList>
    </citation>
    <scope>NUCLEOTIDE SEQUENCE</scope>
    <source>
        <strain evidence="3">RCC1130</strain>
    </source>
</reference>
<organism evidence="3">
    <name type="scientific">Calcidiscus leptoporus</name>
    <dbReference type="NCBI Taxonomy" id="127549"/>
    <lineage>
        <taxon>Eukaryota</taxon>
        <taxon>Haptista</taxon>
        <taxon>Haptophyta</taxon>
        <taxon>Prymnesiophyceae</taxon>
        <taxon>Coccolithales</taxon>
        <taxon>Calcidiscaceae</taxon>
        <taxon>Calcidiscus</taxon>
    </lineage>
</organism>
<dbReference type="EMBL" id="HBER01000399">
    <property type="protein sequence ID" value="CAD8522299.1"/>
    <property type="molecule type" value="Transcribed_RNA"/>
</dbReference>
<dbReference type="GO" id="GO:0046872">
    <property type="term" value="F:metal ion binding"/>
    <property type="evidence" value="ECO:0007669"/>
    <property type="project" value="UniProtKB-KW"/>
</dbReference>
<accession>A0A7S0II79</accession>
<dbReference type="CDD" id="cd00371">
    <property type="entry name" value="HMA"/>
    <property type="match status" value="1"/>
</dbReference>
<dbReference type="InterPro" id="IPR036163">
    <property type="entry name" value="HMA_dom_sf"/>
</dbReference>
<dbReference type="InterPro" id="IPR006121">
    <property type="entry name" value="HMA_dom"/>
</dbReference>